<dbReference type="EMBL" id="MAPZ01000019">
    <property type="protein sequence ID" value="OBY10686.1"/>
    <property type="molecule type" value="Genomic_DNA"/>
</dbReference>
<evidence type="ECO:0000256" key="2">
    <source>
        <dbReference type="ARBA" id="ARBA00022801"/>
    </source>
</evidence>
<comment type="caution">
    <text evidence="4">The sequence shown here is derived from an EMBL/GenBank/DDBJ whole genome shotgun (WGS) entry which is preliminary data.</text>
</comment>
<proteinExistence type="predicted"/>
<dbReference type="InterPro" id="IPR059176">
    <property type="entry name" value="UDP-X_N"/>
</dbReference>
<dbReference type="PANTHER" id="PTHR43046">
    <property type="entry name" value="GDP-MANNOSE MANNOSYL HYDROLASE"/>
    <property type="match status" value="1"/>
</dbReference>
<protein>
    <submittedName>
        <fullName evidence="4">ADP-ribose pyrophosphatase</fullName>
    </submittedName>
</protein>
<dbReference type="Gene3D" id="6.10.250.1120">
    <property type="match status" value="1"/>
</dbReference>
<dbReference type="CDD" id="cd18889">
    <property type="entry name" value="NUDIX_ADPRase"/>
    <property type="match status" value="1"/>
</dbReference>
<dbReference type="eggNOG" id="COG1051">
    <property type="taxonomic scope" value="Bacteria"/>
</dbReference>
<accession>A0A174Q6F7</accession>
<dbReference type="GO" id="GO:0016787">
    <property type="term" value="F:hydrolase activity"/>
    <property type="evidence" value="ECO:0007669"/>
    <property type="project" value="UniProtKB-KW"/>
</dbReference>
<dbReference type="GeneID" id="42774612"/>
<organism evidence="4 5">
    <name type="scientific">Clostridium paraputrificum</name>
    <dbReference type="NCBI Taxonomy" id="29363"/>
    <lineage>
        <taxon>Bacteria</taxon>
        <taxon>Bacillati</taxon>
        <taxon>Bacillota</taxon>
        <taxon>Clostridia</taxon>
        <taxon>Eubacteriales</taxon>
        <taxon>Clostridiaceae</taxon>
        <taxon>Clostridium</taxon>
    </lineage>
</organism>
<dbReference type="AlphaFoldDB" id="A0A174Q6F7"/>
<dbReference type="OrthoDB" id="9804442at2"/>
<evidence type="ECO:0000313" key="5">
    <source>
        <dbReference type="Proteomes" id="UP000092714"/>
    </source>
</evidence>
<dbReference type="Pfam" id="PF00293">
    <property type="entry name" value="NUDIX"/>
    <property type="match status" value="1"/>
</dbReference>
<reference evidence="4 5" key="1">
    <citation type="submission" date="2016-06" db="EMBL/GenBank/DDBJ databases">
        <authorList>
            <person name="Kjaerup R.B."/>
            <person name="Dalgaard T.S."/>
            <person name="Juul-Madsen H.R."/>
        </authorList>
    </citation>
    <scope>NUCLEOTIDE SEQUENCE [LARGE SCALE GENOMIC DNA]</scope>
    <source>
        <strain evidence="4 5">373-A1</strain>
    </source>
</reference>
<sequence>MKDHLVDIAIELQSIAQAGLEYSKDKFDIERFQRIREISAEIMSKKSELSLDKVKDLFCNETGYQTSKVDTRAAIFKNNKILLVKEISDEKWTLPGGWLDVNKSIKENIIKEVFEEAGLNIKAEKLIGIHDRNKHNLPPFAYGVCKIFILCSIINGEFSPNIEISDCRYFALNEIPELSVSRTSQEQIKMCFDAYNSPNWEVVYD</sequence>
<dbReference type="InterPro" id="IPR000086">
    <property type="entry name" value="NUDIX_hydrolase_dom"/>
</dbReference>
<dbReference type="Pfam" id="PF12535">
    <property type="entry name" value="Nudix_N"/>
    <property type="match status" value="1"/>
</dbReference>
<name>A0A174Q6F7_9CLOT</name>
<evidence type="ECO:0000259" key="3">
    <source>
        <dbReference type="PROSITE" id="PS51462"/>
    </source>
</evidence>
<keyword evidence="2" id="KW-0378">Hydrolase</keyword>
<evidence type="ECO:0000313" key="4">
    <source>
        <dbReference type="EMBL" id="OBY10686.1"/>
    </source>
</evidence>
<dbReference type="PANTHER" id="PTHR43046:SF16">
    <property type="entry name" value="ADP-RIBOSE PYROPHOSPHATASE YJHB-RELATED"/>
    <property type="match status" value="1"/>
</dbReference>
<comment type="cofactor">
    <cofactor evidence="1">
        <name>Mg(2+)</name>
        <dbReference type="ChEBI" id="CHEBI:18420"/>
    </cofactor>
</comment>
<dbReference type="PROSITE" id="PS51462">
    <property type="entry name" value="NUDIX"/>
    <property type="match status" value="1"/>
</dbReference>
<dbReference type="SUPFAM" id="SSF55811">
    <property type="entry name" value="Nudix"/>
    <property type="match status" value="1"/>
</dbReference>
<dbReference type="InterPro" id="IPR015797">
    <property type="entry name" value="NUDIX_hydrolase-like_dom_sf"/>
</dbReference>
<feature type="domain" description="Nudix hydrolase" evidence="3">
    <location>
        <begin position="66"/>
        <end position="192"/>
    </location>
</feature>
<dbReference type="RefSeq" id="WP_027096773.1">
    <property type="nucleotide sequence ID" value="NZ_CZBQ01000001.1"/>
</dbReference>
<gene>
    <name evidence="4" type="ORF">CP373A1_09260</name>
</gene>
<keyword evidence="5" id="KW-1185">Reference proteome</keyword>
<dbReference type="Gene3D" id="3.90.79.10">
    <property type="entry name" value="Nucleoside Triphosphate Pyrophosphohydrolase"/>
    <property type="match status" value="1"/>
</dbReference>
<dbReference type="Proteomes" id="UP000092714">
    <property type="component" value="Unassembled WGS sequence"/>
</dbReference>
<evidence type="ECO:0000256" key="1">
    <source>
        <dbReference type="ARBA" id="ARBA00001946"/>
    </source>
</evidence>